<sequence>MQSGLSDRAATRQCCSASSTHTEHPWRRHGATHCLLHRLQLAPSLLKAPVARRAPKAARVQFYTSATLAAERPSETTASDAASPLKASDATGHINWDSLGFGVEHIAPIMFRATYTAEDGWQGGLEPYGPLEMLPSAQVLNYGQSVFEGMKAQRSARGRIVLFRPEENAVRMRAGAARLSMPPPPMELYVEAVTSAVRANAAWVPPRGRGSLYLRPLLLGTGPILGLGPAPAYTLVVYAAAVGCYFKCGQLTPIDLIVEERFHRAAPGGMGGTKAAGNYSPVLMTQLAAKEQGYNDVVYLDAKTDTYLEEVSSCNIFTVTGRTIRTPPLEGTILPGVTRRSLIELARARGYTVEEVPIPVADAMEADEVFTSGTAVVVSAVGSITYQGRRRQYGELGRPSPVTLEMYEALTSLQQELDDDPFGWVVPVCEC</sequence>
<evidence type="ECO:0000256" key="4">
    <source>
        <dbReference type="ARBA" id="ARBA00022679"/>
    </source>
</evidence>
<evidence type="ECO:0000256" key="6">
    <source>
        <dbReference type="RuleBase" id="RU004106"/>
    </source>
</evidence>
<dbReference type="Proteomes" id="UP001445335">
    <property type="component" value="Unassembled WGS sequence"/>
</dbReference>
<evidence type="ECO:0000256" key="5">
    <source>
        <dbReference type="ARBA" id="ARBA00022898"/>
    </source>
</evidence>
<keyword evidence="8" id="KW-0028">Amino-acid biosynthesis</keyword>
<keyword evidence="8" id="KW-0100">Branched-chain amino acid biosynthesis</keyword>
<dbReference type="InterPro" id="IPR036038">
    <property type="entry name" value="Aminotransferase-like"/>
</dbReference>
<evidence type="ECO:0000256" key="7">
    <source>
        <dbReference type="RuleBase" id="RU004516"/>
    </source>
</evidence>
<comment type="caution">
    <text evidence="9">The sequence shown here is derived from an EMBL/GenBank/DDBJ whole genome shotgun (WGS) entry which is preliminary data.</text>
</comment>
<comment type="catalytic activity">
    <reaction evidence="8">
        <text>L-leucine + 2-oxoglutarate = 4-methyl-2-oxopentanoate + L-glutamate</text>
        <dbReference type="Rhea" id="RHEA:18321"/>
        <dbReference type="ChEBI" id="CHEBI:16810"/>
        <dbReference type="ChEBI" id="CHEBI:17865"/>
        <dbReference type="ChEBI" id="CHEBI:29985"/>
        <dbReference type="ChEBI" id="CHEBI:57427"/>
        <dbReference type="EC" id="2.6.1.42"/>
    </reaction>
</comment>
<dbReference type="Gene3D" id="3.20.10.10">
    <property type="entry name" value="D-amino Acid Aminotransferase, subunit A, domain 2"/>
    <property type="match status" value="1"/>
</dbReference>
<evidence type="ECO:0000313" key="10">
    <source>
        <dbReference type="Proteomes" id="UP001445335"/>
    </source>
</evidence>
<dbReference type="EC" id="2.6.1.42" evidence="8"/>
<keyword evidence="3 8" id="KW-0032">Aminotransferase</keyword>
<evidence type="ECO:0000256" key="2">
    <source>
        <dbReference type="ARBA" id="ARBA00009320"/>
    </source>
</evidence>
<dbReference type="Pfam" id="PF01063">
    <property type="entry name" value="Aminotran_4"/>
    <property type="match status" value="1"/>
</dbReference>
<evidence type="ECO:0000313" key="9">
    <source>
        <dbReference type="EMBL" id="KAK9825160.1"/>
    </source>
</evidence>
<comment type="catalytic activity">
    <reaction evidence="8">
        <text>L-valine + 2-oxoglutarate = 3-methyl-2-oxobutanoate + L-glutamate</text>
        <dbReference type="Rhea" id="RHEA:24813"/>
        <dbReference type="ChEBI" id="CHEBI:11851"/>
        <dbReference type="ChEBI" id="CHEBI:16810"/>
        <dbReference type="ChEBI" id="CHEBI:29985"/>
        <dbReference type="ChEBI" id="CHEBI:57762"/>
        <dbReference type="EC" id="2.6.1.42"/>
    </reaction>
</comment>
<dbReference type="InterPro" id="IPR033939">
    <property type="entry name" value="BCAT_family"/>
</dbReference>
<comment type="similarity">
    <text evidence="2 6">Belongs to the class-IV pyridoxal-phosphate-dependent aminotransferase family.</text>
</comment>
<dbReference type="InterPro" id="IPR043132">
    <property type="entry name" value="BCAT-like_C"/>
</dbReference>
<gene>
    <name evidence="9" type="ORF">WJX81_007909</name>
</gene>
<proteinExistence type="inferred from homology"/>
<evidence type="ECO:0000256" key="1">
    <source>
        <dbReference type="ARBA" id="ARBA00001933"/>
    </source>
</evidence>
<dbReference type="GO" id="GO:0008652">
    <property type="term" value="P:amino acid biosynthetic process"/>
    <property type="evidence" value="ECO:0007669"/>
    <property type="project" value="UniProtKB-KW"/>
</dbReference>
<evidence type="ECO:0000256" key="3">
    <source>
        <dbReference type="ARBA" id="ARBA00022576"/>
    </source>
</evidence>
<dbReference type="InterPro" id="IPR001544">
    <property type="entry name" value="Aminotrans_IV"/>
</dbReference>
<accession>A0AAW1QUM9</accession>
<dbReference type="NCBIfam" id="NF009897">
    <property type="entry name" value="PRK13357.1"/>
    <property type="match status" value="1"/>
</dbReference>
<dbReference type="NCBIfam" id="TIGR01123">
    <property type="entry name" value="ilvE_II"/>
    <property type="match status" value="1"/>
</dbReference>
<keyword evidence="5 7" id="KW-0663">Pyridoxal phosphate</keyword>
<comment type="catalytic activity">
    <reaction evidence="8">
        <text>L-isoleucine + 2-oxoglutarate = (S)-3-methyl-2-oxopentanoate + L-glutamate</text>
        <dbReference type="Rhea" id="RHEA:24801"/>
        <dbReference type="ChEBI" id="CHEBI:16810"/>
        <dbReference type="ChEBI" id="CHEBI:29985"/>
        <dbReference type="ChEBI" id="CHEBI:35146"/>
        <dbReference type="ChEBI" id="CHEBI:58045"/>
        <dbReference type="EC" id="2.6.1.42"/>
    </reaction>
</comment>
<dbReference type="AlphaFoldDB" id="A0AAW1QUM9"/>
<reference evidence="9 10" key="1">
    <citation type="journal article" date="2024" name="Nat. Commun.">
        <title>Phylogenomics reveals the evolutionary origins of lichenization in chlorophyte algae.</title>
        <authorList>
            <person name="Puginier C."/>
            <person name="Libourel C."/>
            <person name="Otte J."/>
            <person name="Skaloud P."/>
            <person name="Haon M."/>
            <person name="Grisel S."/>
            <person name="Petersen M."/>
            <person name="Berrin J.G."/>
            <person name="Delaux P.M."/>
            <person name="Dal Grande F."/>
            <person name="Keller J."/>
        </authorList>
    </citation>
    <scope>NUCLEOTIDE SEQUENCE [LARGE SCALE GENOMIC DNA]</scope>
    <source>
        <strain evidence="9 10">SAG 245.80</strain>
    </source>
</reference>
<dbReference type="InterPro" id="IPR043131">
    <property type="entry name" value="BCAT-like_N"/>
</dbReference>
<name>A0AAW1QUM9_9CHLO</name>
<dbReference type="SUPFAM" id="SSF56752">
    <property type="entry name" value="D-aminoacid aminotransferase-like PLP-dependent enzymes"/>
    <property type="match status" value="1"/>
</dbReference>
<comment type="cofactor">
    <cofactor evidence="1 7">
        <name>pyridoxal 5'-phosphate</name>
        <dbReference type="ChEBI" id="CHEBI:597326"/>
    </cofactor>
</comment>
<dbReference type="CDD" id="cd01557">
    <property type="entry name" value="BCAT_beta_family"/>
    <property type="match status" value="1"/>
</dbReference>
<evidence type="ECO:0000256" key="8">
    <source>
        <dbReference type="RuleBase" id="RU004517"/>
    </source>
</evidence>
<keyword evidence="4 8" id="KW-0808">Transferase</keyword>
<dbReference type="InterPro" id="IPR005786">
    <property type="entry name" value="B_amino_transII"/>
</dbReference>
<dbReference type="PANTHER" id="PTHR42825">
    <property type="entry name" value="AMINO ACID AMINOTRANSFERASE"/>
    <property type="match status" value="1"/>
</dbReference>
<dbReference type="GO" id="GO:0004084">
    <property type="term" value="F:branched-chain-amino-acid transaminase activity"/>
    <property type="evidence" value="ECO:0007669"/>
    <property type="project" value="UniProtKB-EC"/>
</dbReference>
<organism evidence="9 10">
    <name type="scientific">Elliptochloris bilobata</name>
    <dbReference type="NCBI Taxonomy" id="381761"/>
    <lineage>
        <taxon>Eukaryota</taxon>
        <taxon>Viridiplantae</taxon>
        <taxon>Chlorophyta</taxon>
        <taxon>core chlorophytes</taxon>
        <taxon>Trebouxiophyceae</taxon>
        <taxon>Trebouxiophyceae incertae sedis</taxon>
        <taxon>Elliptochloris clade</taxon>
        <taxon>Elliptochloris</taxon>
    </lineage>
</organism>
<dbReference type="PROSITE" id="PS00770">
    <property type="entry name" value="AA_TRANSFER_CLASS_4"/>
    <property type="match status" value="1"/>
</dbReference>
<dbReference type="PANTHER" id="PTHR42825:SF2">
    <property type="entry name" value="BRANCHED-CHAIN-AMINO-ACID AMINOTRANSFERASE 3, CHLOROPLASTIC-RELATED"/>
    <property type="match status" value="1"/>
</dbReference>
<dbReference type="EMBL" id="JALJOU010000077">
    <property type="protein sequence ID" value="KAK9825160.1"/>
    <property type="molecule type" value="Genomic_DNA"/>
</dbReference>
<protein>
    <recommendedName>
        <fullName evidence="8">Branched-chain-amino-acid aminotransferase</fullName>
        <ecNumber evidence="8">2.6.1.42</ecNumber>
    </recommendedName>
</protein>
<dbReference type="InterPro" id="IPR018300">
    <property type="entry name" value="Aminotrans_IV_CS"/>
</dbReference>
<dbReference type="Gene3D" id="3.30.470.10">
    <property type="match status" value="1"/>
</dbReference>
<keyword evidence="10" id="KW-1185">Reference proteome</keyword>
<dbReference type="GO" id="GO:0009082">
    <property type="term" value="P:branched-chain amino acid biosynthetic process"/>
    <property type="evidence" value="ECO:0007669"/>
    <property type="project" value="UniProtKB-KW"/>
</dbReference>